<evidence type="ECO:0000313" key="2">
    <source>
        <dbReference type="Proteomes" id="UP000298663"/>
    </source>
</evidence>
<gene>
    <name evidence="1" type="ORF">L596_021499</name>
</gene>
<reference evidence="1 2" key="1">
    <citation type="journal article" date="2015" name="Genome Biol.">
        <title>Comparative genomics of Steinernema reveals deeply conserved gene regulatory networks.</title>
        <authorList>
            <person name="Dillman A.R."/>
            <person name="Macchietto M."/>
            <person name="Porter C.F."/>
            <person name="Rogers A."/>
            <person name="Williams B."/>
            <person name="Antoshechkin I."/>
            <person name="Lee M.M."/>
            <person name="Goodwin Z."/>
            <person name="Lu X."/>
            <person name="Lewis E.E."/>
            <person name="Goodrich-Blair H."/>
            <person name="Stock S.P."/>
            <person name="Adams B.J."/>
            <person name="Sternberg P.W."/>
            <person name="Mortazavi A."/>
        </authorList>
    </citation>
    <scope>NUCLEOTIDE SEQUENCE [LARGE SCALE GENOMIC DNA]</scope>
    <source>
        <strain evidence="1 2">ALL</strain>
    </source>
</reference>
<protein>
    <submittedName>
        <fullName evidence="1">Uncharacterized protein</fullName>
    </submittedName>
</protein>
<reference evidence="1 2" key="2">
    <citation type="journal article" date="2019" name="G3 (Bethesda)">
        <title>Hybrid Assembly of the Genome of the Entomopathogenic Nematode Steinernema carpocapsae Identifies the X-Chromosome.</title>
        <authorList>
            <person name="Serra L."/>
            <person name="Macchietto M."/>
            <person name="Macias-Munoz A."/>
            <person name="McGill C.J."/>
            <person name="Rodriguez I.M."/>
            <person name="Rodriguez B."/>
            <person name="Murad R."/>
            <person name="Mortazavi A."/>
        </authorList>
    </citation>
    <scope>NUCLEOTIDE SEQUENCE [LARGE SCALE GENOMIC DNA]</scope>
    <source>
        <strain evidence="1 2">ALL</strain>
    </source>
</reference>
<comment type="caution">
    <text evidence="1">The sequence shown here is derived from an EMBL/GenBank/DDBJ whole genome shotgun (WGS) entry which is preliminary data.</text>
</comment>
<sequence>MDCVPFNFMDSVLNLVPESSDASFKVQLLPSLWREAFRAKQAAPVVSVQLTFYHIFDGMYMYDGDSLEQIFQTPKNQLRITKVGFGRYGRRPQEPVNYITQDNLLNYINLIRSAMPDGSALGVYECVHPEVFLPFLQCPKTTRFTLTHVYQDTLLILLIKLIFTRVNDLCLIGPWETSFDRQLLDGLLIPLIQNGQLKKLHFSGNPWNTMDYCRAFLTRWNETGRIEAINFKGHHTFSLEDVKEIFRGLQIGHVLETYENEKWEQRFDFLTLCITPEIYLVLDFATRLNNYFEIKTTGQNQVSEYFEIFKPNVSV</sequence>
<proteinExistence type="predicted"/>
<dbReference type="AlphaFoldDB" id="A0A4U5MJR5"/>
<keyword evidence="2" id="KW-1185">Reference proteome</keyword>
<dbReference type="EMBL" id="AZBU02000007">
    <property type="protein sequence ID" value="TKR69323.1"/>
    <property type="molecule type" value="Genomic_DNA"/>
</dbReference>
<evidence type="ECO:0000313" key="1">
    <source>
        <dbReference type="EMBL" id="TKR69323.1"/>
    </source>
</evidence>
<organism evidence="1 2">
    <name type="scientific">Steinernema carpocapsae</name>
    <name type="common">Entomopathogenic nematode</name>
    <dbReference type="NCBI Taxonomy" id="34508"/>
    <lineage>
        <taxon>Eukaryota</taxon>
        <taxon>Metazoa</taxon>
        <taxon>Ecdysozoa</taxon>
        <taxon>Nematoda</taxon>
        <taxon>Chromadorea</taxon>
        <taxon>Rhabditida</taxon>
        <taxon>Tylenchina</taxon>
        <taxon>Panagrolaimomorpha</taxon>
        <taxon>Strongyloidoidea</taxon>
        <taxon>Steinernematidae</taxon>
        <taxon>Steinernema</taxon>
    </lineage>
</organism>
<dbReference type="Proteomes" id="UP000298663">
    <property type="component" value="Unassembled WGS sequence"/>
</dbReference>
<name>A0A4U5MJR5_STECR</name>
<accession>A0A4U5MJR5</accession>